<protein>
    <submittedName>
        <fullName evidence="1 3">Uncharacterized protein</fullName>
    </submittedName>
</protein>
<dbReference type="OrthoDB" id="10501144at2759"/>
<reference evidence="1 2" key="2">
    <citation type="submission" date="2018-11" db="EMBL/GenBank/DDBJ databases">
        <authorList>
            <consortium name="Pathogen Informatics"/>
        </authorList>
    </citation>
    <scope>NUCLEOTIDE SEQUENCE [LARGE SCALE GENOMIC DNA]</scope>
</reference>
<accession>A0A0R3TFY1</accession>
<dbReference type="EMBL" id="UZAE01005776">
    <property type="protein sequence ID" value="VDO01828.1"/>
    <property type="molecule type" value="Genomic_DNA"/>
</dbReference>
<evidence type="ECO:0000313" key="2">
    <source>
        <dbReference type="Proteomes" id="UP000278807"/>
    </source>
</evidence>
<dbReference type="WBParaSite" id="HNAJ_0000597201-mRNA-1">
    <property type="protein sequence ID" value="HNAJ_0000597201-mRNA-1"/>
    <property type="gene ID" value="HNAJ_0000597201"/>
</dbReference>
<sequence length="372" mass="41887">MISCRFAARLSPRVSEICLDKLASKSLLIHLLNSQYAEVVPVCLSLLCIPIRDRLPAQYLNSLMGFYLKSIQIDIKDEPDLPSLKKLFSPYLDIVYNLSDGTSSQRDSLFVVQLISMGILHTSRSNKIQNAMLRHLVCPILTSIQLDNPGQISLAFDFASAFIRLLTNISEPKLIDLITDTLAALNHIILITDVSLPYLELITCAFVDYLTSSMSCPSNLASPFSEIFKTVLINFLQLLLRCVETDKSGIPSDCRSFAWMALCNVLSQSLDNDSPIILIQQGEQLHSVLCQLIQFAEVHFRTCNEFLNDFDPTLIEVLLKLYLQMKQKLSLESIPLNFANSAFIDQVISFCFDKGHESLEILEPLEGWLLLF</sequence>
<dbReference type="Proteomes" id="UP000278807">
    <property type="component" value="Unassembled WGS sequence"/>
</dbReference>
<proteinExistence type="predicted"/>
<reference evidence="3" key="1">
    <citation type="submission" date="2017-02" db="UniProtKB">
        <authorList>
            <consortium name="WormBaseParasite"/>
        </authorList>
    </citation>
    <scope>IDENTIFICATION</scope>
</reference>
<organism evidence="3">
    <name type="scientific">Rodentolepis nana</name>
    <name type="common">Dwarf tapeworm</name>
    <name type="synonym">Hymenolepis nana</name>
    <dbReference type="NCBI Taxonomy" id="102285"/>
    <lineage>
        <taxon>Eukaryota</taxon>
        <taxon>Metazoa</taxon>
        <taxon>Spiralia</taxon>
        <taxon>Lophotrochozoa</taxon>
        <taxon>Platyhelminthes</taxon>
        <taxon>Cestoda</taxon>
        <taxon>Eucestoda</taxon>
        <taxon>Cyclophyllidea</taxon>
        <taxon>Hymenolepididae</taxon>
        <taxon>Rodentolepis</taxon>
    </lineage>
</organism>
<dbReference type="AlphaFoldDB" id="A0A0R3TFY1"/>
<keyword evidence="2" id="KW-1185">Reference proteome</keyword>
<evidence type="ECO:0000313" key="1">
    <source>
        <dbReference type="EMBL" id="VDO01828.1"/>
    </source>
</evidence>
<evidence type="ECO:0000313" key="3">
    <source>
        <dbReference type="WBParaSite" id="HNAJ_0000597201-mRNA-1"/>
    </source>
</evidence>
<gene>
    <name evidence="1" type="ORF">HNAJ_LOCUS5968</name>
</gene>
<name>A0A0R3TFY1_RODNA</name>